<dbReference type="GO" id="GO:0008270">
    <property type="term" value="F:zinc ion binding"/>
    <property type="evidence" value="ECO:0007669"/>
    <property type="project" value="UniProtKB-KW"/>
</dbReference>
<name>A0A0B2UKN3_9MICR</name>
<keyword evidence="4" id="KW-1185">Reference proteome</keyword>
<dbReference type="VEuPathDB" id="MicrosporidiaDB:M896_050050"/>
<feature type="domain" description="C2H2-type" evidence="2">
    <location>
        <begin position="300"/>
        <end position="328"/>
    </location>
</feature>
<gene>
    <name evidence="3" type="ORF">M896_050050</name>
</gene>
<dbReference type="OrthoDB" id="342064at2759"/>
<reference evidence="3 4" key="1">
    <citation type="journal article" date="2014" name="MBio">
        <title>The Ordospora colligata genome; evolution of extreme reduction in microsporidia and host-to-parasite horizontal gene transfer.</title>
        <authorList>
            <person name="Pombert J.-F."/>
            <person name="Haag K.L."/>
            <person name="Beidas S."/>
            <person name="Ebert D."/>
            <person name="Keeling P.J."/>
        </authorList>
    </citation>
    <scope>NUCLEOTIDE SEQUENCE [LARGE SCALE GENOMIC DNA]</scope>
    <source>
        <strain evidence="3 4">OC4</strain>
    </source>
</reference>
<accession>A0A0B2UKN3</accession>
<evidence type="ECO:0000313" key="4">
    <source>
        <dbReference type="Proteomes" id="UP000031056"/>
    </source>
</evidence>
<dbReference type="RefSeq" id="XP_014563644.1">
    <property type="nucleotide sequence ID" value="XM_014708158.1"/>
</dbReference>
<keyword evidence="1" id="KW-0862">Zinc</keyword>
<keyword evidence="1" id="KW-0479">Metal-binding</keyword>
<organism evidence="3 4">
    <name type="scientific">Ordospora colligata OC4</name>
    <dbReference type="NCBI Taxonomy" id="1354746"/>
    <lineage>
        <taxon>Eukaryota</taxon>
        <taxon>Fungi</taxon>
        <taxon>Fungi incertae sedis</taxon>
        <taxon>Microsporidia</taxon>
        <taxon>Ordosporidae</taxon>
        <taxon>Ordospora</taxon>
    </lineage>
</organism>
<evidence type="ECO:0000313" key="3">
    <source>
        <dbReference type="EMBL" id="KHN69602.1"/>
    </source>
</evidence>
<evidence type="ECO:0000259" key="2">
    <source>
        <dbReference type="PROSITE" id="PS50157"/>
    </source>
</evidence>
<comment type="caution">
    <text evidence="3">The sequence shown here is derived from an EMBL/GenBank/DDBJ whole genome shotgun (WGS) entry which is preliminary data.</text>
</comment>
<evidence type="ECO:0000256" key="1">
    <source>
        <dbReference type="PROSITE-ProRule" id="PRU00042"/>
    </source>
</evidence>
<dbReference type="InterPro" id="IPR013087">
    <property type="entry name" value="Znf_C2H2_type"/>
</dbReference>
<dbReference type="InParanoid" id="A0A0B2UKN3"/>
<keyword evidence="1" id="KW-0863">Zinc-finger</keyword>
<dbReference type="PROSITE" id="PS50157">
    <property type="entry name" value="ZINC_FINGER_C2H2_2"/>
    <property type="match status" value="1"/>
</dbReference>
<dbReference type="STRING" id="1354746.A0A0B2UKN3"/>
<protein>
    <recommendedName>
        <fullName evidence="2">C2H2-type domain-containing protein</fullName>
    </recommendedName>
</protein>
<dbReference type="AlphaFoldDB" id="A0A0B2UKN3"/>
<dbReference type="PROSITE" id="PS00028">
    <property type="entry name" value="ZINC_FINGER_C2H2_1"/>
    <property type="match status" value="1"/>
</dbReference>
<dbReference type="Proteomes" id="UP000031056">
    <property type="component" value="Unassembled WGS sequence"/>
</dbReference>
<proteinExistence type="predicted"/>
<sequence length="389" mass="45972">MNPKDMLVDKVDIFFLLKQPKLVTRKELATLLPTQSYDDYRANYYRRRVPEVFDINITKEWFVYRYLDSFYDERKKSIFNIHTFTKPDVCIIVKGMDEDLPGTILHSLPSKCLSIERLWIQQQTCQNRLSRMCYIILKKGSDIHGSIELMKSALEAHPNIRFEIFDVSDVEEPVISCKDTDYGSAKSMFSSLCKIFKVDEEEILKRYTTNIQTQGNTIHENAAVFFCNALKDVFLYCYTCAHQYDDPLEMMMGCRNHKSTEASIRRREFLLEYQGLGDIKITTKEEEINKMITMVEENHYKCEYCGKGFKEETFIFNHFNNKHEDEIKKIDKSIEEFKEFLDRVDCFMLEMLDGTDDDRVPRFIQPSIRDERVIYDMDRVFSGDIVIGK</sequence>
<dbReference type="GeneID" id="26261658"/>
<dbReference type="EMBL" id="JOKQ01000005">
    <property type="protein sequence ID" value="KHN69602.1"/>
    <property type="molecule type" value="Genomic_DNA"/>
</dbReference>
<dbReference type="HOGENOM" id="CLU_056565_0_0_1"/>